<dbReference type="Proteomes" id="UP000743370">
    <property type="component" value="Unassembled WGS sequence"/>
</dbReference>
<feature type="region of interest" description="Disordered" evidence="2">
    <location>
        <begin position="61"/>
        <end position="92"/>
    </location>
</feature>
<name>A0A8T0JVW4_PHAAN</name>
<dbReference type="EMBL" id="JABFOF010000009">
    <property type="protein sequence ID" value="KAG2381009.1"/>
    <property type="molecule type" value="Genomic_DNA"/>
</dbReference>
<comment type="caution">
    <text evidence="4">The sequence shown here is derived from an EMBL/GenBank/DDBJ whole genome shotgun (WGS) entry which is preliminary data.</text>
</comment>
<dbReference type="SMART" id="SM00185">
    <property type="entry name" value="ARM"/>
    <property type="match status" value="3"/>
</dbReference>
<gene>
    <name evidence="4" type="ORF">HKW66_Vig0203820</name>
</gene>
<reference evidence="4 5" key="1">
    <citation type="submission" date="2020-05" db="EMBL/GenBank/DDBJ databases">
        <title>Vigna angularis (adzuki bean) Var. LongXiaoDou No. 4 denovo assembly.</title>
        <authorList>
            <person name="Xiang H."/>
        </authorList>
    </citation>
    <scope>NUCLEOTIDE SEQUENCE [LARGE SCALE GENOMIC DNA]</scope>
    <source>
        <tissue evidence="4">Leaf</tissue>
    </source>
</reference>
<feature type="signal peptide" evidence="3">
    <location>
        <begin position="1"/>
        <end position="23"/>
    </location>
</feature>
<dbReference type="InterPro" id="IPR016024">
    <property type="entry name" value="ARM-type_fold"/>
</dbReference>
<dbReference type="SUPFAM" id="SSF48371">
    <property type="entry name" value="ARM repeat"/>
    <property type="match status" value="1"/>
</dbReference>
<evidence type="ECO:0000256" key="3">
    <source>
        <dbReference type="SAM" id="SignalP"/>
    </source>
</evidence>
<proteinExistence type="predicted"/>
<evidence type="ECO:0000256" key="2">
    <source>
        <dbReference type="SAM" id="MobiDB-lite"/>
    </source>
</evidence>
<dbReference type="AlphaFoldDB" id="A0A8T0JVW4"/>
<evidence type="ECO:0000256" key="1">
    <source>
        <dbReference type="ARBA" id="ARBA00022737"/>
    </source>
</evidence>
<keyword evidence="3" id="KW-0732">Signal</keyword>
<dbReference type="PANTHER" id="PTHR46700:SF1">
    <property type="entry name" value="ARM REPEAT SUPERFAMILY PROTEIN"/>
    <property type="match status" value="1"/>
</dbReference>
<evidence type="ECO:0000313" key="5">
    <source>
        <dbReference type="Proteomes" id="UP000743370"/>
    </source>
</evidence>
<organism evidence="4 5">
    <name type="scientific">Phaseolus angularis</name>
    <name type="common">Azuki bean</name>
    <name type="synonym">Vigna angularis</name>
    <dbReference type="NCBI Taxonomy" id="3914"/>
    <lineage>
        <taxon>Eukaryota</taxon>
        <taxon>Viridiplantae</taxon>
        <taxon>Streptophyta</taxon>
        <taxon>Embryophyta</taxon>
        <taxon>Tracheophyta</taxon>
        <taxon>Spermatophyta</taxon>
        <taxon>Magnoliopsida</taxon>
        <taxon>eudicotyledons</taxon>
        <taxon>Gunneridae</taxon>
        <taxon>Pentapetalae</taxon>
        <taxon>rosids</taxon>
        <taxon>fabids</taxon>
        <taxon>Fabales</taxon>
        <taxon>Fabaceae</taxon>
        <taxon>Papilionoideae</taxon>
        <taxon>50 kb inversion clade</taxon>
        <taxon>NPAAA clade</taxon>
        <taxon>indigoferoid/millettioid clade</taxon>
        <taxon>Phaseoleae</taxon>
        <taxon>Vigna</taxon>
    </lineage>
</organism>
<keyword evidence="1" id="KW-0677">Repeat</keyword>
<sequence>MCRDSSLFFFAISLSLSNVGSIALDHRHTEKNATAGGHFCVLRRLIFDAVSCGGTSRYRYRQRGGGEGSVGDFSSVASHAEKEERSEKRSEKLSDLLNAAETKTDAEVERKEEALAELKRVVKELREEDFSMRRIAAERVRSLAKEDAEARANLAMLGAIPPLVGMLDSEDAHSQIASLYALLNLGIGNDANKATVVKIGTVHKMLMLKLIESSESNSSVAEAIVANFLGLSALDSNKPIVGSSGAIPFLVSTLKNLEASKTVSQSQSQVKQDALRALYNLSICQSNISVILETDLAWFLVSAIGDMEVSERSLAILSNLVSTPEGRKAIKLI</sequence>
<accession>A0A8T0JVW4</accession>
<dbReference type="InterPro" id="IPR011989">
    <property type="entry name" value="ARM-like"/>
</dbReference>
<evidence type="ECO:0000313" key="4">
    <source>
        <dbReference type="EMBL" id="KAG2381009.1"/>
    </source>
</evidence>
<dbReference type="Gene3D" id="1.25.10.10">
    <property type="entry name" value="Leucine-rich Repeat Variant"/>
    <property type="match status" value="1"/>
</dbReference>
<dbReference type="InterPro" id="IPR000225">
    <property type="entry name" value="Armadillo"/>
</dbReference>
<dbReference type="PANTHER" id="PTHR46700">
    <property type="entry name" value="ARM REPEAT SUPERFAMILY PROTEIN"/>
    <property type="match status" value="1"/>
</dbReference>
<evidence type="ECO:0008006" key="6">
    <source>
        <dbReference type="Google" id="ProtNLM"/>
    </source>
</evidence>
<protein>
    <recommendedName>
        <fullName evidence="6">Nucleotide exchange factor Fes1 domain-containing protein</fullName>
    </recommendedName>
</protein>
<feature type="compositionally biased region" description="Basic and acidic residues" evidence="2">
    <location>
        <begin position="79"/>
        <end position="92"/>
    </location>
</feature>
<feature type="chain" id="PRO_5035845796" description="Nucleotide exchange factor Fes1 domain-containing protein" evidence="3">
    <location>
        <begin position="24"/>
        <end position="333"/>
    </location>
</feature>